<evidence type="ECO:0000313" key="2">
    <source>
        <dbReference type="EMBL" id="PIO14141.1"/>
    </source>
</evidence>
<gene>
    <name evidence="2" type="ORF">AB205_0090210</name>
</gene>
<dbReference type="Proteomes" id="UP000228934">
    <property type="component" value="Unassembled WGS sequence"/>
</dbReference>
<feature type="region of interest" description="Disordered" evidence="1">
    <location>
        <begin position="1"/>
        <end position="55"/>
    </location>
</feature>
<dbReference type="EMBL" id="KZ059628">
    <property type="protein sequence ID" value="PIO14141.1"/>
    <property type="molecule type" value="Genomic_DNA"/>
</dbReference>
<proteinExistence type="predicted"/>
<protein>
    <submittedName>
        <fullName evidence="2">Uncharacterized protein</fullName>
    </submittedName>
</protein>
<sequence>MVSTGSPHAMSEGGVECTDEESRALESVLTASQQCGEQRGRGGVRGRQTRGGFNM</sequence>
<name>A0A2G9QG73_AQUCT</name>
<dbReference type="AlphaFoldDB" id="A0A2G9QG73"/>
<keyword evidence="3" id="KW-1185">Reference proteome</keyword>
<evidence type="ECO:0000313" key="3">
    <source>
        <dbReference type="Proteomes" id="UP000228934"/>
    </source>
</evidence>
<evidence type="ECO:0000256" key="1">
    <source>
        <dbReference type="SAM" id="MobiDB-lite"/>
    </source>
</evidence>
<accession>A0A2G9QG73</accession>
<reference evidence="3" key="1">
    <citation type="journal article" date="2017" name="Nat. Commun.">
        <title>The North American bullfrog draft genome provides insight into hormonal regulation of long noncoding RNA.</title>
        <authorList>
            <person name="Hammond S.A."/>
            <person name="Warren R.L."/>
            <person name="Vandervalk B.P."/>
            <person name="Kucuk E."/>
            <person name="Khan H."/>
            <person name="Gibb E.A."/>
            <person name="Pandoh P."/>
            <person name="Kirk H."/>
            <person name="Zhao Y."/>
            <person name="Jones M."/>
            <person name="Mungall A.J."/>
            <person name="Coope R."/>
            <person name="Pleasance S."/>
            <person name="Moore R.A."/>
            <person name="Holt R.A."/>
            <person name="Round J.M."/>
            <person name="Ohora S."/>
            <person name="Walle B.V."/>
            <person name="Veldhoen N."/>
            <person name="Helbing C.C."/>
            <person name="Birol I."/>
        </authorList>
    </citation>
    <scope>NUCLEOTIDE SEQUENCE [LARGE SCALE GENOMIC DNA]</scope>
</reference>
<organism evidence="2 3">
    <name type="scientific">Aquarana catesbeiana</name>
    <name type="common">American bullfrog</name>
    <name type="synonym">Rana catesbeiana</name>
    <dbReference type="NCBI Taxonomy" id="8400"/>
    <lineage>
        <taxon>Eukaryota</taxon>
        <taxon>Metazoa</taxon>
        <taxon>Chordata</taxon>
        <taxon>Craniata</taxon>
        <taxon>Vertebrata</taxon>
        <taxon>Euteleostomi</taxon>
        <taxon>Amphibia</taxon>
        <taxon>Batrachia</taxon>
        <taxon>Anura</taxon>
        <taxon>Neobatrachia</taxon>
        <taxon>Ranoidea</taxon>
        <taxon>Ranidae</taxon>
        <taxon>Aquarana</taxon>
    </lineage>
</organism>